<comment type="subcellular location">
    <subcellularLocation>
        <location evidence="2">Mitochondrion inner membrane</location>
        <topology evidence="2">Single-pass membrane protein</topology>
    </subcellularLocation>
</comment>
<evidence type="ECO:0000256" key="3">
    <source>
        <dbReference type="ARBA" id="ARBA00007152"/>
    </source>
</evidence>
<evidence type="ECO:0000256" key="1">
    <source>
        <dbReference type="ARBA" id="ARBA00003195"/>
    </source>
</evidence>
<keyword evidence="7" id="KW-0679">Respiratory chain</keyword>
<evidence type="ECO:0000256" key="11">
    <source>
        <dbReference type="ARBA" id="ARBA00022982"/>
    </source>
</evidence>
<evidence type="ECO:0000256" key="9">
    <source>
        <dbReference type="ARBA" id="ARBA00022792"/>
    </source>
</evidence>
<keyword evidence="13" id="KW-0496">Mitochondrion</keyword>
<evidence type="ECO:0000256" key="10">
    <source>
        <dbReference type="ARBA" id="ARBA00022946"/>
    </source>
</evidence>
<evidence type="ECO:0000256" key="4">
    <source>
        <dbReference type="ARBA" id="ARBA00011533"/>
    </source>
</evidence>
<evidence type="ECO:0000256" key="5">
    <source>
        <dbReference type="ARBA" id="ARBA00015175"/>
    </source>
</evidence>
<keyword evidence="8 17" id="KW-0812">Transmembrane</keyword>
<evidence type="ECO:0000256" key="6">
    <source>
        <dbReference type="ARBA" id="ARBA00022448"/>
    </source>
</evidence>
<proteinExistence type="evidence at transcript level"/>
<evidence type="ECO:0000256" key="2">
    <source>
        <dbReference type="ARBA" id="ARBA00004434"/>
    </source>
</evidence>
<comment type="subunit">
    <text evidence="4">Complex I is composed of 45 different subunits.</text>
</comment>
<organism evidence="18">
    <name type="scientific">Triatoma infestans</name>
    <name type="common">Assassin bug</name>
    <dbReference type="NCBI Taxonomy" id="30076"/>
    <lineage>
        <taxon>Eukaryota</taxon>
        <taxon>Metazoa</taxon>
        <taxon>Ecdysozoa</taxon>
        <taxon>Arthropoda</taxon>
        <taxon>Hexapoda</taxon>
        <taxon>Insecta</taxon>
        <taxon>Pterygota</taxon>
        <taxon>Neoptera</taxon>
        <taxon>Paraneoptera</taxon>
        <taxon>Hemiptera</taxon>
        <taxon>Heteroptera</taxon>
        <taxon>Panheteroptera</taxon>
        <taxon>Cimicomorpha</taxon>
        <taxon>Reduviidae</taxon>
        <taxon>Triatominae</taxon>
        <taxon>Triatoma</taxon>
    </lineage>
</organism>
<evidence type="ECO:0000256" key="8">
    <source>
        <dbReference type="ARBA" id="ARBA00022692"/>
    </source>
</evidence>
<dbReference type="Pfam" id="PF09781">
    <property type="entry name" value="NDUF_B5"/>
    <property type="match status" value="1"/>
</dbReference>
<reference evidence="18" key="1">
    <citation type="journal article" date="2014" name="PLoS Negl. Trop. Dis.">
        <title>An updated insight into the Sialotranscriptome of Triatoma infestans: developmental stage and geographic variations.</title>
        <authorList>
            <person name="Schwarz A."/>
            <person name="Medrano-Mercado N."/>
            <person name="Schaub G.A."/>
            <person name="Struchiner C.J."/>
            <person name="Bargues M.D."/>
            <person name="Levy M.Z."/>
            <person name="Ribeiro J.M."/>
        </authorList>
    </citation>
    <scope>NUCLEOTIDE SEQUENCE</scope>
    <source>
        <strain evidence="18">Chile</strain>
        <tissue evidence="18">Salivary glands</tissue>
    </source>
</reference>
<keyword evidence="18" id="KW-0830">Ubiquinone</keyword>
<comment type="similarity">
    <text evidence="3">Belongs to the complex I NDUFB5 subunit family.</text>
</comment>
<dbReference type="AlphaFoldDB" id="A0A023FCR7"/>
<keyword evidence="12 17" id="KW-1133">Transmembrane helix</keyword>
<keyword evidence="14 17" id="KW-0472">Membrane</keyword>
<evidence type="ECO:0000256" key="16">
    <source>
        <dbReference type="ARBA" id="ARBA00032550"/>
    </source>
</evidence>
<keyword evidence="10" id="KW-0809">Transit peptide</keyword>
<evidence type="ECO:0000256" key="13">
    <source>
        <dbReference type="ARBA" id="ARBA00023128"/>
    </source>
</evidence>
<keyword evidence="11" id="KW-0249">Electron transport</keyword>
<name>A0A023FCR7_TRIIF</name>
<sequence>MAIWSSLASGIVRNLTCRSTVQNFGIQKRMMSGKVMNITSSRWQWHKFKDLLHFYTLLGLIPVGIIVFYANVFIGPAKLTEIPEGYTPKHWEYYQHPITRWLARNVFTSPQQEYEKYLHLIYEEDEKMKITKLEKQITEKMMERQDYQAYYYQPISAKYARIAKKDAEKLADIAGFSKTSP</sequence>
<evidence type="ECO:0000256" key="7">
    <source>
        <dbReference type="ARBA" id="ARBA00022660"/>
    </source>
</evidence>
<comment type="function">
    <text evidence="1">Accessory subunit of the mitochondrial membrane respiratory chain NADH dehydrogenase (Complex I), that is believed not to be involved in catalysis. Complex I functions in the transfer of electrons from NADH to the respiratory chain. The immediate electron acceptor for the enzyme is believed to be ubiquinone.</text>
</comment>
<protein>
    <recommendedName>
        <fullName evidence="5">NADH dehydrogenase [ubiquinone] 1 beta subcomplex subunit 5, mitochondrial</fullName>
    </recommendedName>
    <alternativeName>
        <fullName evidence="16">Complex I-SGDH</fullName>
    </alternativeName>
    <alternativeName>
        <fullName evidence="15">NADH-ubiquinone oxidoreductase SGDH subunit</fullName>
    </alternativeName>
</protein>
<dbReference type="PANTHER" id="PTHR13178:SF0">
    <property type="entry name" value="NADH DEHYDROGENASE [UBIQUINONE] 1 BETA SUBCOMPLEX SUBUNIT 5, MITOCHONDRIAL"/>
    <property type="match status" value="1"/>
</dbReference>
<accession>A0A023FCR7</accession>
<evidence type="ECO:0000256" key="17">
    <source>
        <dbReference type="SAM" id="Phobius"/>
    </source>
</evidence>
<dbReference type="GO" id="GO:0005743">
    <property type="term" value="C:mitochondrial inner membrane"/>
    <property type="evidence" value="ECO:0007669"/>
    <property type="project" value="UniProtKB-SubCell"/>
</dbReference>
<dbReference type="InterPro" id="IPR019173">
    <property type="entry name" value="NADH_UbQ_OxRdtase_B5_su"/>
</dbReference>
<evidence type="ECO:0000256" key="14">
    <source>
        <dbReference type="ARBA" id="ARBA00023136"/>
    </source>
</evidence>
<keyword evidence="9" id="KW-0999">Mitochondrion inner membrane</keyword>
<feature type="transmembrane region" description="Helical" evidence="17">
    <location>
        <begin position="52"/>
        <end position="74"/>
    </location>
</feature>
<dbReference type="PANTHER" id="PTHR13178">
    <property type="entry name" value="NADH-UBIQUINONE OXIDOREDUCTASE SGDH SUBUNIT"/>
    <property type="match status" value="1"/>
</dbReference>
<evidence type="ECO:0000256" key="15">
    <source>
        <dbReference type="ARBA" id="ARBA00032395"/>
    </source>
</evidence>
<dbReference type="EMBL" id="GBBI01000084">
    <property type="protein sequence ID" value="JAC18628.1"/>
    <property type="molecule type" value="mRNA"/>
</dbReference>
<evidence type="ECO:0000313" key="18">
    <source>
        <dbReference type="EMBL" id="JAC18628.1"/>
    </source>
</evidence>
<evidence type="ECO:0000256" key="12">
    <source>
        <dbReference type="ARBA" id="ARBA00022989"/>
    </source>
</evidence>
<keyword evidence="6" id="KW-0813">Transport</keyword>